<gene>
    <name evidence="2" type="ORF">AMECASPLE_035707</name>
</gene>
<feature type="compositionally biased region" description="Low complexity" evidence="1">
    <location>
        <begin position="114"/>
        <end position="131"/>
    </location>
</feature>
<comment type="caution">
    <text evidence="2">The sequence shown here is derived from an EMBL/GenBank/DDBJ whole genome shotgun (WGS) entry which is preliminary data.</text>
</comment>
<sequence>SSSVSSMMSFSRASEDTPIPPPVPPRRRPESAPSESSPSKIQSKLESPPAVPPRQPTCKLLPPRYSSSLSSSPPDSPPLLPPREPLSSPLHLLPPPQGRSRCELLSQAFFPSTTSSASSICSAPTASSSSPTLPPVPLTPTGRKMPLPSPPLDGPPVPPRHSVPKLPPKTYKREFLSHTPSVGHAPCPMIGHLVKEAELETL</sequence>
<name>A0ABV0XWS5_9TELE</name>
<feature type="compositionally biased region" description="Pro residues" evidence="1">
    <location>
        <begin position="74"/>
        <end position="84"/>
    </location>
</feature>
<feature type="compositionally biased region" description="Low complexity" evidence="1">
    <location>
        <begin position="1"/>
        <end position="12"/>
    </location>
</feature>
<evidence type="ECO:0000313" key="2">
    <source>
        <dbReference type="EMBL" id="MEQ2285813.1"/>
    </source>
</evidence>
<dbReference type="EMBL" id="JAHRIP010014803">
    <property type="protein sequence ID" value="MEQ2285813.1"/>
    <property type="molecule type" value="Genomic_DNA"/>
</dbReference>
<feature type="compositionally biased region" description="Low complexity" evidence="1">
    <location>
        <begin position="60"/>
        <end position="73"/>
    </location>
</feature>
<feature type="compositionally biased region" description="Pro residues" evidence="1">
    <location>
        <begin position="147"/>
        <end position="167"/>
    </location>
</feature>
<organism evidence="2 3">
    <name type="scientific">Ameca splendens</name>
    <dbReference type="NCBI Taxonomy" id="208324"/>
    <lineage>
        <taxon>Eukaryota</taxon>
        <taxon>Metazoa</taxon>
        <taxon>Chordata</taxon>
        <taxon>Craniata</taxon>
        <taxon>Vertebrata</taxon>
        <taxon>Euteleostomi</taxon>
        <taxon>Actinopterygii</taxon>
        <taxon>Neopterygii</taxon>
        <taxon>Teleostei</taxon>
        <taxon>Neoteleostei</taxon>
        <taxon>Acanthomorphata</taxon>
        <taxon>Ovalentaria</taxon>
        <taxon>Atherinomorphae</taxon>
        <taxon>Cyprinodontiformes</taxon>
        <taxon>Goodeidae</taxon>
        <taxon>Ameca</taxon>
    </lineage>
</organism>
<protein>
    <submittedName>
        <fullName evidence="2">Uncharacterized protein</fullName>
    </submittedName>
</protein>
<accession>A0ABV0XWS5</accession>
<reference evidence="2 3" key="1">
    <citation type="submission" date="2021-06" db="EMBL/GenBank/DDBJ databases">
        <authorList>
            <person name="Palmer J.M."/>
        </authorList>
    </citation>
    <scope>NUCLEOTIDE SEQUENCE [LARGE SCALE GENOMIC DNA]</scope>
    <source>
        <strain evidence="2 3">AS_MEX2019</strain>
        <tissue evidence="2">Muscle</tissue>
    </source>
</reference>
<dbReference type="Proteomes" id="UP001469553">
    <property type="component" value="Unassembled WGS sequence"/>
</dbReference>
<evidence type="ECO:0000313" key="3">
    <source>
        <dbReference type="Proteomes" id="UP001469553"/>
    </source>
</evidence>
<proteinExistence type="predicted"/>
<feature type="region of interest" description="Disordered" evidence="1">
    <location>
        <begin position="114"/>
        <end position="168"/>
    </location>
</feature>
<feature type="region of interest" description="Disordered" evidence="1">
    <location>
        <begin position="1"/>
        <end position="99"/>
    </location>
</feature>
<keyword evidence="3" id="KW-1185">Reference proteome</keyword>
<feature type="non-terminal residue" evidence="2">
    <location>
        <position position="1"/>
    </location>
</feature>
<evidence type="ECO:0000256" key="1">
    <source>
        <dbReference type="SAM" id="MobiDB-lite"/>
    </source>
</evidence>